<sequence>MTINCFIASRTFILLGCLGALFSCSDSEKNENALFEQMDASETGVDFVNKVEDKEDINIFNYRNFYNGGGVSIGDINNDGLPDIYFTANMGENKLYLNKGNWKFEDITAKAGVAEPEKWSTGVVMVDVNGDDLLDIYVCNAGYQKFVNKQGNSLYINNGDLTFTESAKKYGLDETGYTSQAAFFDYDLDGDLDAYILNNSFIPVNTLNYANDRNLRAKDWPVKDFLKGGGAKLLRNDTGKFVDVSEEAGIYGSLIGFGLGVTVGDINGDLYPDMYVCNDFYERDYLYINQKDGTFSEELEKRVKHTSLASMGADMADINNDGFPEVFVTDMLPRDEYRYKTTTSFENHYLFNLKKEKGFYNQYMQNSLQLNNQDGTFSEIANYSGVAASDWSWGALLFDADNDSKTDIYVCNGIYHDILNQDFIDFFANEVTQRMVMSGEKENMQNIIDHMPSTPIANNFFHNEGNLQFTERAQEFGFGKTSFSNGAAYADLDNDGDLDLVVNNVNEPCFVYKNKSESVKEKNHYIKLNLKGNGMNTHAIGSKVEIYAGGQVFSKQVNPSRGYQSSTEYPLTIGLGKIAKIDSVRVLWPTRKVTSMRDVKPDTLLTLKIGDAAGNYSMPSDKPGRMLMSIAPNGFDAHRENKYEDFYNERNIPAMLSREGPKAAIGDVNGDGQDDIYIGGAKGQGGQLYLQKGGQFIKSPQVSFSDQAGFEDTAALFFDADGDGDKDLVVGSGGNESLVKSPDLPTRLYLNDGKGGFTLHSGAFPPNAMNTAVVVADDYDRDGDLDLFVGSRSVPREYGSTPTSYLYENDGKGVFKDVTKTIAPGLSKAGMVRDASWTDIDGDGNRELLVVGDWMAPLAFKFSGGKFNQVQTGLEGLTGFWGSLKAEDLDGDGDQDIVLGNIGENFTLKASANAPLKIWINDFNKNGTIEKVISKTVDSKDLPVLLKREVTTQFPFLKKKSIKHSEYAVLTIQDLFPEELLKSAVEKTVSSVQSGIAVNDGKGRFKMAALPYTVQFSCLNAIQSQDVNHDGKPDIIVAGNFSHFIPQLGSLDACRGNVLINKGNMQFDVLRANQSGFALDGEVKQISPINIQGGHYLVNLVNNAPPVLFKIN</sequence>
<dbReference type="Pfam" id="PF07593">
    <property type="entry name" value="UnbV_ASPIC"/>
    <property type="match status" value="1"/>
</dbReference>
<dbReference type="Pfam" id="PF13517">
    <property type="entry name" value="FG-GAP_3"/>
    <property type="match status" value="6"/>
</dbReference>
<dbReference type="InterPro" id="IPR028994">
    <property type="entry name" value="Integrin_alpha_N"/>
</dbReference>
<evidence type="ECO:0000313" key="3">
    <source>
        <dbReference type="EMBL" id="MDR6808252.1"/>
    </source>
</evidence>
<keyword evidence="1" id="KW-0732">Signal</keyword>
<comment type="caution">
    <text evidence="3">The sequence shown here is derived from an EMBL/GenBank/DDBJ whole genome shotgun (WGS) entry which is preliminary data.</text>
</comment>
<dbReference type="InterPro" id="IPR013517">
    <property type="entry name" value="FG-GAP"/>
</dbReference>
<accession>A0ABU1R4B3</accession>
<dbReference type="PANTHER" id="PTHR16026:SF0">
    <property type="entry name" value="CARTILAGE ACIDIC PROTEIN 1"/>
    <property type="match status" value="1"/>
</dbReference>
<dbReference type="InterPro" id="IPR027039">
    <property type="entry name" value="Crtac1"/>
</dbReference>
<feature type="domain" description="ASPIC/UnbV" evidence="2">
    <location>
        <begin position="539"/>
        <end position="606"/>
    </location>
</feature>
<gene>
    <name evidence="3" type="ORF">J2W84_005314</name>
</gene>
<name>A0ABU1R4B3_9BACT</name>
<proteinExistence type="predicted"/>
<dbReference type="SUPFAM" id="SSF69318">
    <property type="entry name" value="Integrin alpha N-terminal domain"/>
    <property type="match status" value="2"/>
</dbReference>
<keyword evidence="4" id="KW-1185">Reference proteome</keyword>
<evidence type="ECO:0000259" key="2">
    <source>
        <dbReference type="Pfam" id="PF07593"/>
    </source>
</evidence>
<dbReference type="Proteomes" id="UP001264980">
    <property type="component" value="Unassembled WGS sequence"/>
</dbReference>
<organism evidence="3 4">
    <name type="scientific">Dyadobacter fermentans</name>
    <dbReference type="NCBI Taxonomy" id="94254"/>
    <lineage>
        <taxon>Bacteria</taxon>
        <taxon>Pseudomonadati</taxon>
        <taxon>Bacteroidota</taxon>
        <taxon>Cytophagia</taxon>
        <taxon>Cytophagales</taxon>
        <taxon>Spirosomataceae</taxon>
        <taxon>Dyadobacter</taxon>
    </lineage>
</organism>
<dbReference type="InterPro" id="IPR011519">
    <property type="entry name" value="UnbV_ASPIC"/>
</dbReference>
<evidence type="ECO:0000313" key="4">
    <source>
        <dbReference type="Proteomes" id="UP001264980"/>
    </source>
</evidence>
<dbReference type="PANTHER" id="PTHR16026">
    <property type="entry name" value="CARTILAGE ACIDIC PROTEIN 1"/>
    <property type="match status" value="1"/>
</dbReference>
<protein>
    <recommendedName>
        <fullName evidence="2">ASPIC/UnbV domain-containing protein</fullName>
    </recommendedName>
</protein>
<evidence type="ECO:0000256" key="1">
    <source>
        <dbReference type="ARBA" id="ARBA00022729"/>
    </source>
</evidence>
<dbReference type="Gene3D" id="2.130.10.130">
    <property type="entry name" value="Integrin alpha, N-terminal"/>
    <property type="match status" value="3"/>
</dbReference>
<reference evidence="3 4" key="1">
    <citation type="submission" date="2023-07" db="EMBL/GenBank/DDBJ databases">
        <title>Sorghum-associated microbial communities from plants grown in Nebraska, USA.</title>
        <authorList>
            <person name="Schachtman D."/>
        </authorList>
    </citation>
    <scope>NUCLEOTIDE SEQUENCE [LARGE SCALE GENOMIC DNA]</scope>
    <source>
        <strain evidence="3 4">BE57</strain>
    </source>
</reference>
<dbReference type="EMBL" id="JAVDTI010000006">
    <property type="protein sequence ID" value="MDR6808252.1"/>
    <property type="molecule type" value="Genomic_DNA"/>
</dbReference>